<gene>
    <name evidence="9" type="ORF">ZOSMA_88G00210</name>
</gene>
<proteinExistence type="inferred from homology"/>
<evidence type="ECO:0000256" key="6">
    <source>
        <dbReference type="ARBA" id="ARBA00023065"/>
    </source>
</evidence>
<evidence type="ECO:0000256" key="5">
    <source>
        <dbReference type="ARBA" id="ARBA00022989"/>
    </source>
</evidence>
<evidence type="ECO:0000256" key="8">
    <source>
        <dbReference type="RuleBase" id="RU362088"/>
    </source>
</evidence>
<dbReference type="Pfam" id="PF02535">
    <property type="entry name" value="Zip"/>
    <property type="match status" value="1"/>
</dbReference>
<name>A0A0K9NMK1_ZOSMR</name>
<evidence type="ECO:0000256" key="1">
    <source>
        <dbReference type="ARBA" id="ARBA00004141"/>
    </source>
</evidence>
<dbReference type="AlphaFoldDB" id="A0A0K9NMK1"/>
<evidence type="ECO:0000256" key="4">
    <source>
        <dbReference type="ARBA" id="ARBA00022692"/>
    </source>
</evidence>
<keyword evidence="3 8" id="KW-0813">Transport</keyword>
<feature type="transmembrane region" description="Helical" evidence="8">
    <location>
        <begin position="137"/>
        <end position="159"/>
    </location>
</feature>
<keyword evidence="7 8" id="KW-0472">Membrane</keyword>
<protein>
    <submittedName>
        <fullName evidence="9">Zinc transporter 5</fullName>
    </submittedName>
</protein>
<dbReference type="InterPro" id="IPR003689">
    <property type="entry name" value="ZIP"/>
</dbReference>
<evidence type="ECO:0000313" key="9">
    <source>
        <dbReference type="EMBL" id="KMZ57200.1"/>
    </source>
</evidence>
<evidence type="ECO:0000256" key="2">
    <source>
        <dbReference type="ARBA" id="ARBA00006939"/>
    </source>
</evidence>
<dbReference type="STRING" id="29655.A0A0K9NMK1"/>
<feature type="transmembrane region" description="Helical" evidence="8">
    <location>
        <begin position="165"/>
        <end position="186"/>
    </location>
</feature>
<evidence type="ECO:0000256" key="3">
    <source>
        <dbReference type="ARBA" id="ARBA00022448"/>
    </source>
</evidence>
<dbReference type="GO" id="GO:0005886">
    <property type="term" value="C:plasma membrane"/>
    <property type="evidence" value="ECO:0000318"/>
    <property type="project" value="GO_Central"/>
</dbReference>
<feature type="transmembrane region" description="Helical" evidence="8">
    <location>
        <begin position="207"/>
        <end position="226"/>
    </location>
</feature>
<comment type="caution">
    <text evidence="9">The sequence shown here is derived from an EMBL/GenBank/DDBJ whole genome shotgun (WGS) entry which is preliminary data.</text>
</comment>
<dbReference type="PANTHER" id="PTHR11040:SF35">
    <property type="entry name" value="ZINC TRANSPORTER 5"/>
    <property type="match status" value="1"/>
</dbReference>
<evidence type="ECO:0000313" key="10">
    <source>
        <dbReference type="Proteomes" id="UP000036987"/>
    </source>
</evidence>
<comment type="subcellular location">
    <subcellularLocation>
        <location evidence="1 8">Membrane</location>
        <topology evidence="1 8">Multi-pass membrane protein</topology>
    </subcellularLocation>
</comment>
<keyword evidence="10" id="KW-1185">Reference proteome</keyword>
<reference evidence="10" key="1">
    <citation type="journal article" date="2016" name="Nature">
        <title>The genome of the seagrass Zostera marina reveals angiosperm adaptation to the sea.</title>
        <authorList>
            <person name="Olsen J.L."/>
            <person name="Rouze P."/>
            <person name="Verhelst B."/>
            <person name="Lin Y.-C."/>
            <person name="Bayer T."/>
            <person name="Collen J."/>
            <person name="Dattolo E."/>
            <person name="De Paoli E."/>
            <person name="Dittami S."/>
            <person name="Maumus F."/>
            <person name="Michel G."/>
            <person name="Kersting A."/>
            <person name="Lauritano C."/>
            <person name="Lohaus R."/>
            <person name="Toepel M."/>
            <person name="Tonon T."/>
            <person name="Vanneste K."/>
            <person name="Amirebrahimi M."/>
            <person name="Brakel J."/>
            <person name="Bostroem C."/>
            <person name="Chovatia M."/>
            <person name="Grimwood J."/>
            <person name="Jenkins J.W."/>
            <person name="Jueterbock A."/>
            <person name="Mraz A."/>
            <person name="Stam W.T."/>
            <person name="Tice H."/>
            <person name="Bornberg-Bauer E."/>
            <person name="Green P.J."/>
            <person name="Pearson G.A."/>
            <person name="Procaccini G."/>
            <person name="Duarte C.M."/>
            <person name="Schmutz J."/>
            <person name="Reusch T.B.H."/>
            <person name="Van de Peer Y."/>
        </authorList>
    </citation>
    <scope>NUCLEOTIDE SEQUENCE [LARGE SCALE GENOMIC DNA]</scope>
    <source>
        <strain evidence="10">cv. Finnish</strain>
    </source>
</reference>
<accession>A0A0K9NMK1</accession>
<dbReference type="NCBIfam" id="TIGR00820">
    <property type="entry name" value="zip"/>
    <property type="match status" value="1"/>
</dbReference>
<organism evidence="9 10">
    <name type="scientific">Zostera marina</name>
    <name type="common">Eelgrass</name>
    <dbReference type="NCBI Taxonomy" id="29655"/>
    <lineage>
        <taxon>Eukaryota</taxon>
        <taxon>Viridiplantae</taxon>
        <taxon>Streptophyta</taxon>
        <taxon>Embryophyta</taxon>
        <taxon>Tracheophyta</taxon>
        <taxon>Spermatophyta</taxon>
        <taxon>Magnoliopsida</taxon>
        <taxon>Liliopsida</taxon>
        <taxon>Zosteraceae</taxon>
        <taxon>Zostera</taxon>
    </lineage>
</organism>
<dbReference type="OMA" id="ATADCEC"/>
<dbReference type="Proteomes" id="UP000036987">
    <property type="component" value="Unassembled WGS sequence"/>
</dbReference>
<keyword evidence="6 8" id="KW-0406">Ion transport</keyword>
<dbReference type="GO" id="GO:0005385">
    <property type="term" value="F:zinc ion transmembrane transporter activity"/>
    <property type="evidence" value="ECO:0000318"/>
    <property type="project" value="GO_Central"/>
</dbReference>
<dbReference type="PANTHER" id="PTHR11040">
    <property type="entry name" value="ZINC/IRON TRANSPORTER"/>
    <property type="match status" value="1"/>
</dbReference>
<comment type="caution">
    <text evidence="8">Lacks conserved residue(s) required for the propagation of feature annotation.</text>
</comment>
<dbReference type="OrthoDB" id="1932163at2759"/>
<feature type="transmembrane region" description="Helical" evidence="8">
    <location>
        <begin position="6"/>
        <end position="27"/>
    </location>
</feature>
<keyword evidence="4 8" id="KW-0812">Transmembrane</keyword>
<dbReference type="InterPro" id="IPR004698">
    <property type="entry name" value="Zn/Fe_permease_fun/pln"/>
</dbReference>
<sequence length="227" mass="24082">MFPFAGFIAMLGVIATLVVDSVAFGYYTRSASGDVVDVAEDSGQNERTDVEMDNKQVSDDSSRQAQLLIRHRVASQVLELGILVHSVIIGISLGASESPSTVRPLLAALSFHQFFEGIGLGGCIIQAKFKTKSIVSMVVFFCMTTSVGVIIGIGISSVYNENNVTALIVQGILNSVSAGILVYMALVDLLAADFMSDKVQKNGKLQIGLNFSLLAGVGLMSLLAKWA</sequence>
<dbReference type="EMBL" id="LFYR01002101">
    <property type="protein sequence ID" value="KMZ57200.1"/>
    <property type="molecule type" value="Genomic_DNA"/>
</dbReference>
<comment type="similarity">
    <text evidence="2 8">Belongs to the ZIP transporter (TC 2.A.5) family.</text>
</comment>
<evidence type="ECO:0000256" key="7">
    <source>
        <dbReference type="ARBA" id="ARBA00023136"/>
    </source>
</evidence>
<keyword evidence="5 8" id="KW-1133">Transmembrane helix</keyword>
<dbReference type="GO" id="GO:0071577">
    <property type="term" value="P:zinc ion transmembrane transport"/>
    <property type="evidence" value="ECO:0000318"/>
    <property type="project" value="GO_Central"/>
</dbReference>